<dbReference type="OrthoDB" id="14368at2"/>
<dbReference type="PANTHER" id="PTHR37306:SF1">
    <property type="entry name" value="COLICIN V PRODUCTION PROTEIN"/>
    <property type="match status" value="1"/>
</dbReference>
<dbReference type="InterPro" id="IPR003825">
    <property type="entry name" value="Colicin-V_CvpA"/>
</dbReference>
<feature type="transmembrane region" description="Helical" evidence="5">
    <location>
        <begin position="6"/>
        <end position="22"/>
    </location>
</feature>
<evidence type="ECO:0000256" key="5">
    <source>
        <dbReference type="SAM" id="Phobius"/>
    </source>
</evidence>
<keyword evidence="4 5" id="KW-0472">Membrane</keyword>
<proteinExistence type="predicted"/>
<feature type="transmembrane region" description="Helical" evidence="5">
    <location>
        <begin position="107"/>
        <end position="129"/>
    </location>
</feature>
<dbReference type="AlphaFoldDB" id="A0A4R1GHT9"/>
<accession>A0A4R1GHT9</accession>
<dbReference type="Proteomes" id="UP000295777">
    <property type="component" value="Unassembled WGS sequence"/>
</dbReference>
<evidence type="ECO:0000256" key="2">
    <source>
        <dbReference type="ARBA" id="ARBA00022692"/>
    </source>
</evidence>
<dbReference type="GO" id="GO:0009403">
    <property type="term" value="P:toxin biosynthetic process"/>
    <property type="evidence" value="ECO:0007669"/>
    <property type="project" value="InterPro"/>
</dbReference>
<keyword evidence="2 5" id="KW-0812">Transmembrane</keyword>
<comment type="caution">
    <text evidence="6">The sequence shown here is derived from an EMBL/GenBank/DDBJ whole genome shotgun (WGS) entry which is preliminary data.</text>
</comment>
<dbReference type="GO" id="GO:0016020">
    <property type="term" value="C:membrane"/>
    <property type="evidence" value="ECO:0007669"/>
    <property type="project" value="UniProtKB-SubCell"/>
</dbReference>
<evidence type="ECO:0000256" key="4">
    <source>
        <dbReference type="ARBA" id="ARBA00023136"/>
    </source>
</evidence>
<keyword evidence="7" id="KW-1185">Reference proteome</keyword>
<name>A0A4R1GHT9_9BACT</name>
<dbReference type="Pfam" id="PF02674">
    <property type="entry name" value="Colicin_V"/>
    <property type="match status" value="1"/>
</dbReference>
<organism evidence="6 7">
    <name type="scientific">Phorcysia thermohydrogeniphila</name>
    <dbReference type="NCBI Taxonomy" id="936138"/>
    <lineage>
        <taxon>Bacteria</taxon>
        <taxon>Pseudomonadati</taxon>
        <taxon>Aquificota</taxon>
        <taxon>Aquificia</taxon>
        <taxon>Desulfurobacteriales</taxon>
        <taxon>Desulfurobacteriaceae</taxon>
        <taxon>Phorcysia</taxon>
    </lineage>
</organism>
<evidence type="ECO:0000313" key="6">
    <source>
        <dbReference type="EMBL" id="TCK06661.1"/>
    </source>
</evidence>
<dbReference type="EMBL" id="SMFV01000001">
    <property type="protein sequence ID" value="TCK06661.1"/>
    <property type="molecule type" value="Genomic_DNA"/>
</dbReference>
<comment type="subcellular location">
    <subcellularLocation>
        <location evidence="1">Membrane</location>
        <topology evidence="1">Multi-pass membrane protein</topology>
    </subcellularLocation>
</comment>
<reference evidence="6 7" key="1">
    <citation type="submission" date="2019-03" db="EMBL/GenBank/DDBJ databases">
        <title>Genomic Encyclopedia of Archaeal and Bacterial Type Strains, Phase II (KMG-II): from individual species to whole genera.</title>
        <authorList>
            <person name="Goeker M."/>
        </authorList>
    </citation>
    <scope>NUCLEOTIDE SEQUENCE [LARGE SCALE GENOMIC DNA]</scope>
    <source>
        <strain evidence="6 7">DSM 24425</strain>
    </source>
</reference>
<evidence type="ECO:0000256" key="1">
    <source>
        <dbReference type="ARBA" id="ARBA00004141"/>
    </source>
</evidence>
<dbReference type="PANTHER" id="PTHR37306">
    <property type="entry name" value="COLICIN V PRODUCTION PROTEIN"/>
    <property type="match status" value="1"/>
</dbReference>
<evidence type="ECO:0000256" key="3">
    <source>
        <dbReference type="ARBA" id="ARBA00022989"/>
    </source>
</evidence>
<keyword evidence="3 5" id="KW-1133">Transmembrane helix</keyword>
<feature type="transmembrane region" description="Helical" evidence="5">
    <location>
        <begin position="65"/>
        <end position="86"/>
    </location>
</feature>
<protein>
    <submittedName>
        <fullName evidence="6">Membrane protein required for colicin V production</fullName>
    </submittedName>
</protein>
<gene>
    <name evidence="6" type="ORF">CLV27_0467</name>
</gene>
<feature type="transmembrane region" description="Helical" evidence="5">
    <location>
        <begin position="34"/>
        <end position="53"/>
    </location>
</feature>
<dbReference type="RefSeq" id="WP_132525408.1">
    <property type="nucleotide sequence ID" value="NZ_SMFV01000001.1"/>
</dbReference>
<evidence type="ECO:0000313" key="7">
    <source>
        <dbReference type="Proteomes" id="UP000295777"/>
    </source>
</evidence>
<sequence>MNLHPLNVLDGLVIIILGWNFVRGFNKGFIEEVVSVVGLVLSAAAAVFVSPLVVNEITKYVNYPIPVYSVAIFIFFSTYVIFKFLASFINSKFNGGFVGFMNNFLGVVFGVLRGYVIASLVVAFISFVAPESYLIKKSFLGGITVPLIDKVLSYVPENLRGGFEERWMVARGYLWENIKKWKEKGGEDTTPPSQP</sequence>